<name>A0ABP7ND93_9GAMM</name>
<dbReference type="InterPro" id="IPR049191">
    <property type="entry name" value="SutA_RBD"/>
</dbReference>
<keyword evidence="4" id="KW-1185">Reference proteome</keyword>
<organism evidence="3 4">
    <name type="scientific">Litoribacillus peritrichatus</name>
    <dbReference type="NCBI Taxonomy" id="718191"/>
    <lineage>
        <taxon>Bacteria</taxon>
        <taxon>Pseudomonadati</taxon>
        <taxon>Pseudomonadota</taxon>
        <taxon>Gammaproteobacteria</taxon>
        <taxon>Oceanospirillales</taxon>
        <taxon>Oceanospirillaceae</taxon>
        <taxon>Litoribacillus</taxon>
    </lineage>
</organism>
<reference evidence="4" key="1">
    <citation type="journal article" date="2019" name="Int. J. Syst. Evol. Microbiol.">
        <title>The Global Catalogue of Microorganisms (GCM) 10K type strain sequencing project: providing services to taxonomists for standard genome sequencing and annotation.</title>
        <authorList>
            <consortium name="The Broad Institute Genomics Platform"/>
            <consortium name="The Broad Institute Genome Sequencing Center for Infectious Disease"/>
            <person name="Wu L."/>
            <person name="Ma J."/>
        </authorList>
    </citation>
    <scope>NUCLEOTIDE SEQUENCE [LARGE SCALE GENOMIC DNA]</scope>
    <source>
        <strain evidence="4">JCM 17551</strain>
    </source>
</reference>
<accession>A0ABP7ND93</accession>
<protein>
    <recommendedName>
        <fullName evidence="2">Transcriptional regulator SutA RNAP-binding domain-containing protein</fullName>
    </recommendedName>
</protein>
<feature type="compositionally biased region" description="Basic and acidic residues" evidence="1">
    <location>
        <begin position="1"/>
        <end position="10"/>
    </location>
</feature>
<feature type="region of interest" description="Disordered" evidence="1">
    <location>
        <begin position="1"/>
        <end position="23"/>
    </location>
</feature>
<comment type="caution">
    <text evidence="3">The sequence shown here is derived from an EMBL/GenBank/DDBJ whole genome shotgun (WGS) entry which is preliminary data.</text>
</comment>
<dbReference type="EMBL" id="BAABBN010000017">
    <property type="protein sequence ID" value="GAA3943429.1"/>
    <property type="molecule type" value="Genomic_DNA"/>
</dbReference>
<gene>
    <name evidence="3" type="ORF">GCM10022277_44020</name>
</gene>
<feature type="compositionally biased region" description="Basic and acidic residues" evidence="1">
    <location>
        <begin position="55"/>
        <end position="68"/>
    </location>
</feature>
<evidence type="ECO:0000256" key="1">
    <source>
        <dbReference type="SAM" id="MobiDB-lite"/>
    </source>
</evidence>
<dbReference type="Pfam" id="PF20661">
    <property type="entry name" value="SutA-RBD"/>
    <property type="match status" value="1"/>
</dbReference>
<evidence type="ECO:0000313" key="4">
    <source>
        <dbReference type="Proteomes" id="UP001501565"/>
    </source>
</evidence>
<dbReference type="Proteomes" id="UP001501565">
    <property type="component" value="Unassembled WGS sequence"/>
</dbReference>
<feature type="domain" description="Transcriptional regulator SutA RNAP-binding" evidence="2">
    <location>
        <begin position="23"/>
        <end position="55"/>
    </location>
</feature>
<proteinExistence type="predicted"/>
<dbReference type="RefSeq" id="WP_344800824.1">
    <property type="nucleotide sequence ID" value="NZ_BAABBN010000017.1"/>
</dbReference>
<sequence length="68" mass="7656">MANYNDKDFFSNDTNNNKSRSNHVELRVQLESDIEEFLSGGGTVKVIEPNVMADPPKKPESKYGSRPI</sequence>
<feature type="region of interest" description="Disordered" evidence="1">
    <location>
        <begin position="49"/>
        <end position="68"/>
    </location>
</feature>
<evidence type="ECO:0000259" key="2">
    <source>
        <dbReference type="Pfam" id="PF20661"/>
    </source>
</evidence>
<evidence type="ECO:0000313" key="3">
    <source>
        <dbReference type="EMBL" id="GAA3943429.1"/>
    </source>
</evidence>